<dbReference type="VEuPathDB" id="VectorBase:ASTE016098"/>
<evidence type="ECO:0000313" key="2">
    <source>
        <dbReference type="EnsemblMetazoa" id="ASTEI01312-PA"/>
    </source>
</evidence>
<evidence type="ECO:0000313" key="3">
    <source>
        <dbReference type="Proteomes" id="UP000076408"/>
    </source>
</evidence>
<dbReference type="PANTHER" id="PTHR15817">
    <property type="entry name" value="STG PROTEIN"/>
    <property type="match status" value="1"/>
</dbReference>
<evidence type="ECO:0000256" key="1">
    <source>
        <dbReference type="SAM" id="MobiDB-lite"/>
    </source>
</evidence>
<sequence>MDEFPEDQALEVPGSGGPGVDGHGRPVGGSGGPGTNGVGRPTGDVGTGAGGVDAYGRPIGRPGVDAQGRPIGGFDAHGRPLGPGQGRPGQGGAPGTGLDASGRPVGGGHGPHPHLVGPPLPGSGAHGGYHSAPHTVTLPGQDHTVVNPTGGLTVLVGTGHSKQTVIGSDSRLDGHGPVKIIPGPPDSHGPPKQTVYAHPGGVTVLERVALNKPCIIFLCMEDILEQARNKLFTPAALAIQDKLVQDMLLDSILVERDITQGPAGSAVNIQLVPEVWEQDQDHYPEQELEYGNQVVQQVDFSQEALEDREVGNIPEQLQEQANILVVLNILEDQDLLELDLAVLGNTQEVLERDLANIQQEVALEPANILVVQGNIPVVLELVNNQQEVDSIQEALEQASIHQQLVQEPEVSIPEDKGLVREEPAQALVNIREALGLAQEQVNIQEEPDSILLEWEPELVNTQEVRALELDSIQVNTLEALASTLQEQDSILEALEQEPVNILVAPEQEPVSIRVEVDLELVSILVEQVQELVSIQVELVNILEALEQQQVSILEELDNILLAQEQELDNTLEALG</sequence>
<feature type="compositionally biased region" description="Gly residues" evidence="1">
    <location>
        <begin position="14"/>
        <end position="37"/>
    </location>
</feature>
<protein>
    <submittedName>
        <fullName evidence="2">Uncharacterized protein</fullName>
    </submittedName>
</protein>
<reference evidence="3" key="1">
    <citation type="journal article" date="2014" name="Genome Biol.">
        <title>Genome analysis of a major urban malaria vector mosquito, Anopheles stephensi.</title>
        <authorList>
            <person name="Jiang X."/>
            <person name="Peery A."/>
            <person name="Hall A.B."/>
            <person name="Sharma A."/>
            <person name="Chen X.G."/>
            <person name="Waterhouse R.M."/>
            <person name="Komissarov A."/>
            <person name="Riehle M.M."/>
            <person name="Shouche Y."/>
            <person name="Sharakhova M.V."/>
            <person name="Lawson D."/>
            <person name="Pakpour N."/>
            <person name="Arensburger P."/>
            <person name="Davidson V.L."/>
            <person name="Eiglmeier K."/>
            <person name="Emrich S."/>
            <person name="George P."/>
            <person name="Kennedy R.C."/>
            <person name="Mane S.P."/>
            <person name="Maslen G."/>
            <person name="Oringanje C."/>
            <person name="Qi Y."/>
            <person name="Settlage R."/>
            <person name="Tojo M."/>
            <person name="Tubio J.M."/>
            <person name="Unger M.F."/>
            <person name="Wang B."/>
            <person name="Vernick K.D."/>
            <person name="Ribeiro J.M."/>
            <person name="James A.A."/>
            <person name="Michel K."/>
            <person name="Riehle M.A."/>
            <person name="Luckhart S."/>
            <person name="Sharakhov I.V."/>
            <person name="Tu Z."/>
        </authorList>
    </citation>
    <scope>NUCLEOTIDE SEQUENCE [LARGE SCALE GENOMIC DNA]</scope>
    <source>
        <strain evidence="3">Indian</strain>
    </source>
</reference>
<dbReference type="GO" id="GO:0031012">
    <property type="term" value="C:extracellular matrix"/>
    <property type="evidence" value="ECO:0007669"/>
    <property type="project" value="TreeGrafter"/>
</dbReference>
<accession>A0A182XYM6</accession>
<dbReference type="Proteomes" id="UP000076408">
    <property type="component" value="Unassembled WGS sequence"/>
</dbReference>
<proteinExistence type="predicted"/>
<dbReference type="AlphaFoldDB" id="A0A182XYM6"/>
<dbReference type="GO" id="GO:0030198">
    <property type="term" value="P:extracellular matrix organization"/>
    <property type="evidence" value="ECO:0007669"/>
    <property type="project" value="TreeGrafter"/>
</dbReference>
<feature type="compositionally biased region" description="Gly residues" evidence="1">
    <location>
        <begin position="81"/>
        <end position="95"/>
    </location>
</feature>
<reference evidence="2" key="2">
    <citation type="submission" date="2020-05" db="UniProtKB">
        <authorList>
            <consortium name="EnsemblMetazoa"/>
        </authorList>
    </citation>
    <scope>IDENTIFICATION</scope>
    <source>
        <strain evidence="2">Indian</strain>
    </source>
</reference>
<keyword evidence="3" id="KW-1185">Reference proteome</keyword>
<dbReference type="VEuPathDB" id="VectorBase:ASTEI20_031233"/>
<dbReference type="PANTHER" id="PTHR15817:SF2">
    <property type="entry name" value="SIMILAR TO RIKEN CDNA 2300002M23"/>
    <property type="match status" value="1"/>
</dbReference>
<dbReference type="VEuPathDB" id="VectorBase:ASTEI01312"/>
<dbReference type="EnsemblMetazoa" id="ASTEI01312-RA">
    <property type="protein sequence ID" value="ASTEI01312-PA"/>
    <property type="gene ID" value="ASTEI01312"/>
</dbReference>
<dbReference type="InterPro" id="IPR026135">
    <property type="entry name" value="C6orf15"/>
</dbReference>
<feature type="region of interest" description="Disordered" evidence="1">
    <location>
        <begin position="1"/>
        <end position="143"/>
    </location>
</feature>
<organism evidence="2 3">
    <name type="scientific">Anopheles stephensi</name>
    <name type="common">Indo-Pakistan malaria mosquito</name>
    <dbReference type="NCBI Taxonomy" id="30069"/>
    <lineage>
        <taxon>Eukaryota</taxon>
        <taxon>Metazoa</taxon>
        <taxon>Ecdysozoa</taxon>
        <taxon>Arthropoda</taxon>
        <taxon>Hexapoda</taxon>
        <taxon>Insecta</taxon>
        <taxon>Pterygota</taxon>
        <taxon>Neoptera</taxon>
        <taxon>Endopterygota</taxon>
        <taxon>Diptera</taxon>
        <taxon>Nematocera</taxon>
        <taxon>Culicoidea</taxon>
        <taxon>Culicidae</taxon>
        <taxon>Anophelinae</taxon>
        <taxon>Anopheles</taxon>
    </lineage>
</organism>
<name>A0A182XYM6_ANOST</name>
<dbReference type="STRING" id="30069.A0A182XYM6"/>